<reference evidence="1 2" key="1">
    <citation type="journal article" date="2018" name="Nat. Ecol. Evol.">
        <title>Shark genomes provide insights into elasmobranch evolution and the origin of vertebrates.</title>
        <authorList>
            <person name="Hara Y"/>
            <person name="Yamaguchi K"/>
            <person name="Onimaru K"/>
            <person name="Kadota M"/>
            <person name="Koyanagi M"/>
            <person name="Keeley SD"/>
            <person name="Tatsumi K"/>
            <person name="Tanaka K"/>
            <person name="Motone F"/>
            <person name="Kageyama Y"/>
            <person name="Nozu R"/>
            <person name="Adachi N"/>
            <person name="Nishimura O"/>
            <person name="Nakagawa R"/>
            <person name="Tanegashima C"/>
            <person name="Kiyatake I"/>
            <person name="Matsumoto R"/>
            <person name="Murakumo K"/>
            <person name="Nishida K"/>
            <person name="Terakita A"/>
            <person name="Kuratani S"/>
            <person name="Sato K"/>
            <person name="Hyodo S Kuraku.S."/>
        </authorList>
    </citation>
    <scope>NUCLEOTIDE SEQUENCE [LARGE SCALE GENOMIC DNA]</scope>
</reference>
<dbReference type="EMBL" id="BFAA01001273">
    <property type="protein sequence ID" value="GCB62848.1"/>
    <property type="molecule type" value="Genomic_DNA"/>
</dbReference>
<accession>A0A401NPM5</accession>
<protein>
    <submittedName>
        <fullName evidence="1">Uncharacterized protein</fullName>
    </submittedName>
</protein>
<name>A0A401NPM5_SCYTO</name>
<comment type="caution">
    <text evidence="1">The sequence shown here is derived from an EMBL/GenBank/DDBJ whole genome shotgun (WGS) entry which is preliminary data.</text>
</comment>
<dbReference type="Proteomes" id="UP000288216">
    <property type="component" value="Unassembled WGS sequence"/>
</dbReference>
<organism evidence="1 2">
    <name type="scientific">Scyliorhinus torazame</name>
    <name type="common">Cloudy catshark</name>
    <name type="synonym">Catulus torazame</name>
    <dbReference type="NCBI Taxonomy" id="75743"/>
    <lineage>
        <taxon>Eukaryota</taxon>
        <taxon>Metazoa</taxon>
        <taxon>Chordata</taxon>
        <taxon>Craniata</taxon>
        <taxon>Vertebrata</taxon>
        <taxon>Chondrichthyes</taxon>
        <taxon>Elasmobranchii</taxon>
        <taxon>Galeomorphii</taxon>
        <taxon>Galeoidea</taxon>
        <taxon>Carcharhiniformes</taxon>
        <taxon>Scyliorhinidae</taxon>
        <taxon>Scyliorhinus</taxon>
    </lineage>
</organism>
<gene>
    <name evidence="1" type="ORF">scyTo_0004317</name>
</gene>
<proteinExistence type="predicted"/>
<dbReference type="AlphaFoldDB" id="A0A401NPM5"/>
<evidence type="ECO:0000313" key="1">
    <source>
        <dbReference type="EMBL" id="GCB62848.1"/>
    </source>
</evidence>
<evidence type="ECO:0000313" key="2">
    <source>
        <dbReference type="Proteomes" id="UP000288216"/>
    </source>
</evidence>
<sequence length="128" mass="14040">MPTHPVGQSPQGPGTPENPDKCHWRQWGITLLGSHQNLTGEKHSSHARSCEKLEAVGVHGRTLDYIRHAHFGCEVAKLISKDAIISDEMAVESDCHSTRNYLSGNTSDPIPPDIPIEGVVHRSPRAYS</sequence>
<keyword evidence="2" id="KW-1185">Reference proteome</keyword>